<dbReference type="InterPro" id="IPR011701">
    <property type="entry name" value="MFS"/>
</dbReference>
<feature type="domain" description="Major facilitator superfamily (MFS) profile" evidence="5">
    <location>
        <begin position="80"/>
        <end position="468"/>
    </location>
</feature>
<feature type="compositionally biased region" description="Basic and acidic residues" evidence="3">
    <location>
        <begin position="1"/>
        <end position="19"/>
    </location>
</feature>
<evidence type="ECO:0000259" key="5">
    <source>
        <dbReference type="PROSITE" id="PS50850"/>
    </source>
</evidence>
<evidence type="ECO:0000256" key="1">
    <source>
        <dbReference type="ARBA" id="ARBA00004141"/>
    </source>
</evidence>
<proteinExistence type="inferred from homology"/>
<feature type="transmembrane region" description="Helical" evidence="4">
    <location>
        <begin position="175"/>
        <end position="198"/>
    </location>
</feature>
<dbReference type="EMBL" id="BAAFSV010000001">
    <property type="protein sequence ID" value="GAB1311311.1"/>
    <property type="molecule type" value="Genomic_DNA"/>
</dbReference>
<evidence type="ECO:0000256" key="4">
    <source>
        <dbReference type="SAM" id="Phobius"/>
    </source>
</evidence>
<dbReference type="InterPro" id="IPR020846">
    <property type="entry name" value="MFS_dom"/>
</dbReference>
<feature type="transmembrane region" description="Helical" evidence="4">
    <location>
        <begin position="151"/>
        <end position="169"/>
    </location>
</feature>
<comment type="subcellular location">
    <subcellularLocation>
        <location evidence="1">Membrane</location>
        <topology evidence="1">Multi-pass membrane protein</topology>
    </subcellularLocation>
</comment>
<dbReference type="Proteomes" id="UP001628179">
    <property type="component" value="Unassembled WGS sequence"/>
</dbReference>
<feature type="transmembrane region" description="Helical" evidence="4">
    <location>
        <begin position="210"/>
        <end position="233"/>
    </location>
</feature>
<feature type="transmembrane region" description="Helical" evidence="4">
    <location>
        <begin position="414"/>
        <end position="438"/>
    </location>
</feature>
<dbReference type="Pfam" id="PF07690">
    <property type="entry name" value="MFS_1"/>
    <property type="match status" value="1"/>
</dbReference>
<accession>A0ABQ0G0M2</accession>
<keyword evidence="4" id="KW-1133">Transmembrane helix</keyword>
<dbReference type="RefSeq" id="XP_070913044.1">
    <property type="nucleotide sequence ID" value="XM_071056943.1"/>
</dbReference>
<comment type="caution">
    <text evidence="6">The sequence shown here is derived from an EMBL/GenBank/DDBJ whole genome shotgun (WGS) entry which is preliminary data.</text>
</comment>
<dbReference type="PROSITE" id="PS50850">
    <property type="entry name" value="MFS"/>
    <property type="match status" value="1"/>
</dbReference>
<comment type="similarity">
    <text evidence="2">Belongs to the major facilitator superfamily. Monocarboxylate porter (TC 2.A.1.13) family.</text>
</comment>
<feature type="region of interest" description="Disordered" evidence="3">
    <location>
        <begin position="1"/>
        <end position="74"/>
    </location>
</feature>
<dbReference type="Gene3D" id="1.20.1250.20">
    <property type="entry name" value="MFS general substrate transporter like domains"/>
    <property type="match status" value="1"/>
</dbReference>
<feature type="transmembrane region" description="Helical" evidence="4">
    <location>
        <begin position="84"/>
        <end position="104"/>
    </location>
</feature>
<feature type="transmembrane region" description="Helical" evidence="4">
    <location>
        <begin position="288"/>
        <end position="309"/>
    </location>
</feature>
<keyword evidence="7" id="KW-1185">Reference proteome</keyword>
<evidence type="ECO:0000256" key="3">
    <source>
        <dbReference type="SAM" id="MobiDB-lite"/>
    </source>
</evidence>
<feature type="compositionally biased region" description="Basic and acidic residues" evidence="3">
    <location>
        <begin position="29"/>
        <end position="45"/>
    </location>
</feature>
<organism evidence="6 7">
    <name type="scientific">Madurella fahalii</name>
    <dbReference type="NCBI Taxonomy" id="1157608"/>
    <lineage>
        <taxon>Eukaryota</taxon>
        <taxon>Fungi</taxon>
        <taxon>Dikarya</taxon>
        <taxon>Ascomycota</taxon>
        <taxon>Pezizomycotina</taxon>
        <taxon>Sordariomycetes</taxon>
        <taxon>Sordariomycetidae</taxon>
        <taxon>Sordariales</taxon>
        <taxon>Sordariales incertae sedis</taxon>
        <taxon>Madurella</taxon>
    </lineage>
</organism>
<protein>
    <submittedName>
        <fullName evidence="6">Major facilitator superfamily domain-containing protein</fullName>
    </submittedName>
</protein>
<gene>
    <name evidence="6" type="ORF">MFIFM68171_01521</name>
</gene>
<dbReference type="PANTHER" id="PTHR11360:SF230">
    <property type="entry name" value="MONOCARBOXYLATE TRANSPORTER, PUTATIVE (AFU_ORTHOLOGUE AFUA_2G12790)-RELATED"/>
    <property type="match status" value="1"/>
</dbReference>
<name>A0ABQ0G0M2_9PEZI</name>
<evidence type="ECO:0000313" key="6">
    <source>
        <dbReference type="EMBL" id="GAB1311311.1"/>
    </source>
</evidence>
<keyword evidence="4" id="KW-0812">Transmembrane</keyword>
<feature type="transmembrane region" description="Helical" evidence="4">
    <location>
        <begin position="124"/>
        <end position="144"/>
    </location>
</feature>
<keyword evidence="4" id="KW-0472">Membrane</keyword>
<evidence type="ECO:0000256" key="2">
    <source>
        <dbReference type="ARBA" id="ARBA00006727"/>
    </source>
</evidence>
<sequence length="478" mass="51482">MIARQPRTDSRTNTHKDPSVPRQVYIHPGGDHELLDRELTKETRAGAEPGTGDLEAAYGNAPASRPNGSTPSSRIDTGWRPWKVVIGCFFLTVPIYGLLSSIGLFQTYWHEHMLHDHSESEISWIISIFGFLDCLFASPAGILFDRYGSAWLLPVGSVAYIAAFVGLVFSSTYGELMGCMTVAGVAAAIPSTIAFSVVSQWFRDRAGIATGVVTLGAALGGIFFSLVLQALFANLEWKAASLVLTAMLASFLLAGNVLVETNTVHHTAHEGGRPEGPRLSGMLRSPKFWLVGYAIFAYELVLFIQWGSIPSYAVSTNAGDVQFYLMMSYNIGAVVGRTVPPYLSDRKLGPINTITIMNIFTLLVVLVIWLPFGASSTPALFFTVVLMGIGTGSFVPLGASCVNTLCTPQAMGTWLGSAYSIASFATLIGNPSSAAILARYKSNGMVGFLAAILFSGLISVAALRWLCHGRRWIFKGRV</sequence>
<feature type="transmembrane region" description="Helical" evidence="4">
    <location>
        <begin position="444"/>
        <end position="467"/>
    </location>
</feature>
<feature type="transmembrane region" description="Helical" evidence="4">
    <location>
        <begin position="239"/>
        <end position="259"/>
    </location>
</feature>
<reference evidence="6 7" key="1">
    <citation type="submission" date="2024-09" db="EMBL/GenBank/DDBJ databases">
        <title>Itraconazole resistance in Madurella fahalii resulting from another homologue of gene encoding cytochrome P450 14-alpha sterol demethylase (CYP51).</title>
        <authorList>
            <person name="Yoshioka I."/>
            <person name="Fahal A.H."/>
            <person name="Kaneko S."/>
            <person name="Yaguchi T."/>
        </authorList>
    </citation>
    <scope>NUCLEOTIDE SEQUENCE [LARGE SCALE GENOMIC DNA]</scope>
    <source>
        <strain evidence="6 7">IFM 68171</strain>
    </source>
</reference>
<dbReference type="InterPro" id="IPR036259">
    <property type="entry name" value="MFS_trans_sf"/>
</dbReference>
<evidence type="ECO:0000313" key="7">
    <source>
        <dbReference type="Proteomes" id="UP001628179"/>
    </source>
</evidence>
<dbReference type="SUPFAM" id="SSF103473">
    <property type="entry name" value="MFS general substrate transporter"/>
    <property type="match status" value="1"/>
</dbReference>
<feature type="transmembrane region" description="Helical" evidence="4">
    <location>
        <begin position="351"/>
        <end position="372"/>
    </location>
</feature>
<dbReference type="GeneID" id="98172266"/>
<dbReference type="PANTHER" id="PTHR11360">
    <property type="entry name" value="MONOCARBOXYLATE TRANSPORTER"/>
    <property type="match status" value="1"/>
</dbReference>
<feature type="transmembrane region" description="Helical" evidence="4">
    <location>
        <begin position="378"/>
        <end position="402"/>
    </location>
</feature>
<dbReference type="InterPro" id="IPR050327">
    <property type="entry name" value="Proton-linked_MCT"/>
</dbReference>
<feature type="transmembrane region" description="Helical" evidence="4">
    <location>
        <begin position="321"/>
        <end position="339"/>
    </location>
</feature>